<sequence>MTFRDLKWAAGTSAVMLLTFPFALLPLRSATRLGSKLGAVLYQVLRAWRSLGLENMERMLPWLQLQPGWSPVYHTPARLAWELFENMGRLVAEISRLYHGLDRDLIATVEFRGLEHFEKASARGKGVLFITAHCGNWELMALSFGAKFKPVAVVAKPMKKQYIDKFLEKMRYRHGNSVIYRDHAVREILTLLKANGIVGILVDQVAPPPHGVIANFLGRPAWTTMMPVRVAMKSQAALVPIFIHHEGERNIVTIHPEMELGVVGDEAERIQRDTDRLNRYIEQQIISFPAQWNWFYRRWKGTDAIAPNGAEIN</sequence>
<evidence type="ECO:0000313" key="7">
    <source>
        <dbReference type="EMBL" id="MBT0666262.1"/>
    </source>
</evidence>
<evidence type="ECO:0000256" key="6">
    <source>
        <dbReference type="ARBA" id="ARBA00023315"/>
    </source>
</evidence>
<protein>
    <submittedName>
        <fullName evidence="7">Lysophospholipid acyltransferase family protein</fullName>
    </submittedName>
</protein>
<keyword evidence="2" id="KW-1003">Cell membrane</keyword>
<dbReference type="GO" id="GO:0005886">
    <property type="term" value="C:plasma membrane"/>
    <property type="evidence" value="ECO:0007669"/>
    <property type="project" value="UniProtKB-SubCell"/>
</dbReference>
<evidence type="ECO:0000256" key="2">
    <source>
        <dbReference type="ARBA" id="ARBA00022475"/>
    </source>
</evidence>
<keyword evidence="8" id="KW-1185">Reference proteome</keyword>
<reference evidence="7 8" key="1">
    <citation type="submission" date="2021-05" db="EMBL/GenBank/DDBJ databases">
        <title>The draft genome of Geobacter pelophilus DSM 12255.</title>
        <authorList>
            <person name="Xu Z."/>
            <person name="Masuda Y."/>
            <person name="Itoh H."/>
            <person name="Senoo K."/>
        </authorList>
    </citation>
    <scope>NUCLEOTIDE SEQUENCE [LARGE SCALE GENOMIC DNA]</scope>
    <source>
        <strain evidence="7 8">DSM 12255</strain>
    </source>
</reference>
<proteinExistence type="predicted"/>
<evidence type="ECO:0000256" key="1">
    <source>
        <dbReference type="ARBA" id="ARBA00004533"/>
    </source>
</evidence>
<dbReference type="RefSeq" id="WP_214173036.1">
    <property type="nucleotide sequence ID" value="NZ_JAHCVJ010000010.1"/>
</dbReference>
<dbReference type="CDD" id="cd07984">
    <property type="entry name" value="LPLAT_LABLAT-like"/>
    <property type="match status" value="1"/>
</dbReference>
<organism evidence="7 8">
    <name type="scientific">Geoanaerobacter pelophilus</name>
    <dbReference type="NCBI Taxonomy" id="60036"/>
    <lineage>
        <taxon>Bacteria</taxon>
        <taxon>Pseudomonadati</taxon>
        <taxon>Thermodesulfobacteriota</taxon>
        <taxon>Desulfuromonadia</taxon>
        <taxon>Geobacterales</taxon>
        <taxon>Geobacteraceae</taxon>
        <taxon>Geoanaerobacter</taxon>
    </lineage>
</organism>
<dbReference type="PANTHER" id="PTHR30606:SF9">
    <property type="entry name" value="LIPID A BIOSYNTHESIS LAUROYLTRANSFERASE"/>
    <property type="match status" value="1"/>
</dbReference>
<evidence type="ECO:0000313" key="8">
    <source>
        <dbReference type="Proteomes" id="UP000811899"/>
    </source>
</evidence>
<dbReference type="PIRSF" id="PIRSF026649">
    <property type="entry name" value="MsbB"/>
    <property type="match status" value="1"/>
</dbReference>
<evidence type="ECO:0000256" key="5">
    <source>
        <dbReference type="ARBA" id="ARBA00023136"/>
    </source>
</evidence>
<evidence type="ECO:0000256" key="4">
    <source>
        <dbReference type="ARBA" id="ARBA00022679"/>
    </source>
</evidence>
<keyword evidence="3" id="KW-0997">Cell inner membrane</keyword>
<accession>A0AAW4LEC6</accession>
<comment type="subcellular location">
    <subcellularLocation>
        <location evidence="1">Cell inner membrane</location>
    </subcellularLocation>
</comment>
<dbReference type="EMBL" id="JAHCVJ010000010">
    <property type="protein sequence ID" value="MBT0666262.1"/>
    <property type="molecule type" value="Genomic_DNA"/>
</dbReference>
<dbReference type="AlphaFoldDB" id="A0AAW4LEC6"/>
<dbReference type="GO" id="GO:0009247">
    <property type="term" value="P:glycolipid biosynthetic process"/>
    <property type="evidence" value="ECO:0007669"/>
    <property type="project" value="UniProtKB-ARBA"/>
</dbReference>
<dbReference type="GO" id="GO:0016746">
    <property type="term" value="F:acyltransferase activity"/>
    <property type="evidence" value="ECO:0007669"/>
    <property type="project" value="UniProtKB-KW"/>
</dbReference>
<dbReference type="InterPro" id="IPR004960">
    <property type="entry name" value="LipA_acyltrans"/>
</dbReference>
<keyword evidence="4" id="KW-0808">Transferase</keyword>
<gene>
    <name evidence="7" type="ORF">KI809_18275</name>
</gene>
<keyword evidence="6 7" id="KW-0012">Acyltransferase</keyword>
<comment type="caution">
    <text evidence="7">The sequence shown here is derived from an EMBL/GenBank/DDBJ whole genome shotgun (WGS) entry which is preliminary data.</text>
</comment>
<name>A0AAW4LEC6_9BACT</name>
<evidence type="ECO:0000256" key="3">
    <source>
        <dbReference type="ARBA" id="ARBA00022519"/>
    </source>
</evidence>
<dbReference type="Pfam" id="PF03279">
    <property type="entry name" value="Lip_A_acyltrans"/>
    <property type="match status" value="1"/>
</dbReference>
<dbReference type="Proteomes" id="UP000811899">
    <property type="component" value="Unassembled WGS sequence"/>
</dbReference>
<keyword evidence="5" id="KW-0472">Membrane</keyword>
<dbReference type="PANTHER" id="PTHR30606">
    <property type="entry name" value="LIPID A BIOSYNTHESIS LAUROYL ACYLTRANSFERASE"/>
    <property type="match status" value="1"/>
</dbReference>